<dbReference type="GO" id="GO:0019239">
    <property type="term" value="F:deaminase activity"/>
    <property type="evidence" value="ECO:0007669"/>
    <property type="project" value="TreeGrafter"/>
</dbReference>
<dbReference type="SUPFAM" id="SSF55298">
    <property type="entry name" value="YjgF-like"/>
    <property type="match status" value="1"/>
</dbReference>
<dbReference type="RefSeq" id="XP_018983938.1">
    <property type="nucleotide sequence ID" value="XM_019131937.1"/>
</dbReference>
<keyword evidence="3" id="KW-1185">Reference proteome</keyword>
<evidence type="ECO:0000256" key="1">
    <source>
        <dbReference type="ARBA" id="ARBA00010552"/>
    </source>
</evidence>
<dbReference type="EMBL" id="KV454435">
    <property type="protein sequence ID" value="ODQ78610.1"/>
    <property type="molecule type" value="Genomic_DNA"/>
</dbReference>
<dbReference type="GO" id="GO:0005829">
    <property type="term" value="C:cytosol"/>
    <property type="evidence" value="ECO:0007669"/>
    <property type="project" value="TreeGrafter"/>
</dbReference>
<comment type="similarity">
    <text evidence="1">Belongs to the RutC family.</text>
</comment>
<name>A0A1E3QLT0_9ASCO</name>
<dbReference type="Pfam" id="PF01042">
    <property type="entry name" value="Ribonuc_L-PSP"/>
    <property type="match status" value="1"/>
</dbReference>
<dbReference type="STRING" id="984486.A0A1E3QLT0"/>
<dbReference type="PANTHER" id="PTHR11803:SF58">
    <property type="entry name" value="PROTEIN HMF1-RELATED"/>
    <property type="match status" value="1"/>
</dbReference>
<dbReference type="Proteomes" id="UP000094336">
    <property type="component" value="Unassembled WGS sequence"/>
</dbReference>
<dbReference type="CDD" id="cd00448">
    <property type="entry name" value="YjgF_YER057c_UK114_family"/>
    <property type="match status" value="1"/>
</dbReference>
<dbReference type="InterPro" id="IPR035959">
    <property type="entry name" value="RutC-like_sf"/>
</dbReference>
<proteinExistence type="inferred from homology"/>
<dbReference type="OrthoDB" id="309640at2759"/>
<sequence>MVKNLTWEAIQSMPLSVLSPAVLTTNGSNLIFTSGAIGADPATDKIPEDITSQAELAFQNLLKVLEVSGSSASKILKVLLFVGHPSYGPAVNKVYTKYFPGAPARSCIVVAFPNPSIKVEIECIAEYEPKSIKAKF</sequence>
<dbReference type="GO" id="GO:0005739">
    <property type="term" value="C:mitochondrion"/>
    <property type="evidence" value="ECO:0007669"/>
    <property type="project" value="TreeGrafter"/>
</dbReference>
<accession>A0A1E3QLT0</accession>
<organism evidence="2 3">
    <name type="scientific">Babjeviella inositovora NRRL Y-12698</name>
    <dbReference type="NCBI Taxonomy" id="984486"/>
    <lineage>
        <taxon>Eukaryota</taxon>
        <taxon>Fungi</taxon>
        <taxon>Dikarya</taxon>
        <taxon>Ascomycota</taxon>
        <taxon>Saccharomycotina</taxon>
        <taxon>Pichiomycetes</taxon>
        <taxon>Serinales incertae sedis</taxon>
        <taxon>Babjeviella</taxon>
    </lineage>
</organism>
<dbReference type="PANTHER" id="PTHR11803">
    <property type="entry name" value="2-IMINOBUTANOATE/2-IMINOPROPANOATE DEAMINASE RIDA"/>
    <property type="match status" value="1"/>
</dbReference>
<dbReference type="Gene3D" id="3.30.1330.40">
    <property type="entry name" value="RutC-like"/>
    <property type="match status" value="1"/>
</dbReference>
<dbReference type="GeneID" id="30149790"/>
<evidence type="ECO:0000313" key="2">
    <source>
        <dbReference type="EMBL" id="ODQ78610.1"/>
    </source>
</evidence>
<evidence type="ECO:0000313" key="3">
    <source>
        <dbReference type="Proteomes" id="UP000094336"/>
    </source>
</evidence>
<gene>
    <name evidence="2" type="ORF">BABINDRAFT_39663</name>
</gene>
<protein>
    <submittedName>
        <fullName evidence="2">Uncharacterized protein</fullName>
    </submittedName>
</protein>
<reference evidence="3" key="1">
    <citation type="submission" date="2016-05" db="EMBL/GenBank/DDBJ databases">
        <title>Comparative genomics of biotechnologically important yeasts.</title>
        <authorList>
            <consortium name="DOE Joint Genome Institute"/>
            <person name="Riley R."/>
            <person name="Haridas S."/>
            <person name="Wolfe K.H."/>
            <person name="Lopes M.R."/>
            <person name="Hittinger C.T."/>
            <person name="Goker M."/>
            <person name="Salamov A."/>
            <person name="Wisecaver J."/>
            <person name="Long T.M."/>
            <person name="Aerts A.L."/>
            <person name="Barry K."/>
            <person name="Choi C."/>
            <person name="Clum A."/>
            <person name="Coughlan A.Y."/>
            <person name="Deshpande S."/>
            <person name="Douglass A.P."/>
            <person name="Hanson S.J."/>
            <person name="Klenk H.-P."/>
            <person name="Labutti K."/>
            <person name="Lapidus A."/>
            <person name="Lindquist E."/>
            <person name="Lipzen A."/>
            <person name="Meier-Kolthoff J.P."/>
            <person name="Ohm R.A."/>
            <person name="Otillar R.P."/>
            <person name="Pangilinan J."/>
            <person name="Peng Y."/>
            <person name="Rokas A."/>
            <person name="Rosa C.A."/>
            <person name="Scheuner C."/>
            <person name="Sibirny A.A."/>
            <person name="Slot J.C."/>
            <person name="Stielow J.B."/>
            <person name="Sun H."/>
            <person name="Kurtzman C.P."/>
            <person name="Blackwell M."/>
            <person name="Grigoriev I.V."/>
            <person name="Jeffries T.W."/>
        </authorList>
    </citation>
    <scope>NUCLEOTIDE SEQUENCE [LARGE SCALE GENOMIC DNA]</scope>
    <source>
        <strain evidence="3">NRRL Y-12698</strain>
    </source>
</reference>
<dbReference type="AlphaFoldDB" id="A0A1E3QLT0"/>
<dbReference type="InterPro" id="IPR006175">
    <property type="entry name" value="YjgF/YER057c/UK114"/>
</dbReference>